<feature type="binding site" evidence="8">
    <location>
        <begin position="63"/>
        <end position="64"/>
    </location>
    <ligand>
        <name>NAD(+)</name>
        <dbReference type="ChEBI" id="CHEBI:57540"/>
    </ligand>
</feature>
<dbReference type="InterPro" id="IPR016064">
    <property type="entry name" value="NAD/diacylglycerol_kinase_sf"/>
</dbReference>
<comment type="subcellular location">
    <subcellularLocation>
        <location evidence="8">Cytoplasm</location>
    </subcellularLocation>
</comment>
<dbReference type="SUPFAM" id="SSF111331">
    <property type="entry name" value="NAD kinase/diacylglycerol kinase-like"/>
    <property type="match status" value="1"/>
</dbReference>
<comment type="caution">
    <text evidence="9">The sequence shown here is derived from an EMBL/GenBank/DDBJ whole genome shotgun (WGS) entry which is preliminary data.</text>
</comment>
<dbReference type="InterPro" id="IPR017437">
    <property type="entry name" value="ATP-NAD_kinase_PpnK-typ_C"/>
</dbReference>
<dbReference type="Proteomes" id="UP000587760">
    <property type="component" value="Unassembled WGS sequence"/>
</dbReference>
<dbReference type="GO" id="GO:0005737">
    <property type="term" value="C:cytoplasm"/>
    <property type="evidence" value="ECO:0007669"/>
    <property type="project" value="UniProtKB-SubCell"/>
</dbReference>
<feature type="binding site" evidence="8">
    <location>
        <position position="165"/>
    </location>
    <ligand>
        <name>NAD(+)</name>
        <dbReference type="ChEBI" id="CHEBI:57540"/>
    </ligand>
</feature>
<dbReference type="InterPro" id="IPR017438">
    <property type="entry name" value="ATP-NAD_kinase_N"/>
</dbReference>
<feature type="binding site" evidence="8">
    <location>
        <position position="148"/>
    </location>
    <ligand>
        <name>NAD(+)</name>
        <dbReference type="ChEBI" id="CHEBI:57540"/>
    </ligand>
</feature>
<dbReference type="PANTHER" id="PTHR20275">
    <property type="entry name" value="NAD KINASE"/>
    <property type="match status" value="1"/>
</dbReference>
<feature type="binding site" evidence="8">
    <location>
        <begin position="137"/>
        <end position="138"/>
    </location>
    <ligand>
        <name>NAD(+)</name>
        <dbReference type="ChEBI" id="CHEBI:57540"/>
    </ligand>
</feature>
<dbReference type="EMBL" id="JACHGJ010000008">
    <property type="protein sequence ID" value="MBB6481988.1"/>
    <property type="molecule type" value="Genomic_DNA"/>
</dbReference>
<keyword evidence="3 8" id="KW-0418">Kinase</keyword>
<evidence type="ECO:0000256" key="8">
    <source>
        <dbReference type="HAMAP-Rule" id="MF_00361"/>
    </source>
</evidence>
<gene>
    <name evidence="8" type="primary">nadK</name>
    <name evidence="9" type="ORF">HNR50_003669</name>
</gene>
<dbReference type="FunFam" id="2.60.200.30:FF:000009">
    <property type="entry name" value="Poly(P)/ATP NAD kinase"/>
    <property type="match status" value="1"/>
</dbReference>
<dbReference type="Pfam" id="PF20143">
    <property type="entry name" value="NAD_kinase_C"/>
    <property type="match status" value="1"/>
</dbReference>
<reference evidence="9 10" key="1">
    <citation type="submission" date="2020-08" db="EMBL/GenBank/DDBJ databases">
        <title>Genomic Encyclopedia of Type Strains, Phase IV (KMG-IV): sequencing the most valuable type-strain genomes for metagenomic binning, comparative biology and taxonomic classification.</title>
        <authorList>
            <person name="Goeker M."/>
        </authorList>
    </citation>
    <scope>NUCLEOTIDE SEQUENCE [LARGE SCALE GENOMIC DNA]</scope>
    <source>
        <strain evidence="9 10">DSM 2461</strain>
    </source>
</reference>
<accession>A0A841RHH9</accession>
<dbReference type="Gene3D" id="3.40.50.10330">
    <property type="entry name" value="Probable inorganic polyphosphate/atp-NAD kinase, domain 1"/>
    <property type="match status" value="1"/>
</dbReference>
<comment type="caution">
    <text evidence="8">Lacks conserved residue(s) required for the propagation of feature annotation.</text>
</comment>
<dbReference type="GO" id="GO:0051287">
    <property type="term" value="F:NAD binding"/>
    <property type="evidence" value="ECO:0007669"/>
    <property type="project" value="UniProtKB-ARBA"/>
</dbReference>
<protein>
    <recommendedName>
        <fullName evidence="8">NAD kinase</fullName>
        <ecNumber evidence="8">2.7.1.23</ecNumber>
    </recommendedName>
    <alternativeName>
        <fullName evidence="8">ATP-dependent NAD kinase</fullName>
    </alternativeName>
</protein>
<evidence type="ECO:0000256" key="2">
    <source>
        <dbReference type="ARBA" id="ARBA00022741"/>
    </source>
</evidence>
<evidence type="ECO:0000256" key="4">
    <source>
        <dbReference type="ARBA" id="ARBA00022840"/>
    </source>
</evidence>
<dbReference type="GO" id="GO:0005524">
    <property type="term" value="F:ATP binding"/>
    <property type="evidence" value="ECO:0007669"/>
    <property type="project" value="UniProtKB-KW"/>
</dbReference>
<keyword evidence="5 8" id="KW-0521">NADP</keyword>
<dbReference type="GO" id="GO:0019674">
    <property type="term" value="P:NAD+ metabolic process"/>
    <property type="evidence" value="ECO:0007669"/>
    <property type="project" value="InterPro"/>
</dbReference>
<dbReference type="Pfam" id="PF01513">
    <property type="entry name" value="NAD_kinase"/>
    <property type="match status" value="1"/>
</dbReference>
<dbReference type="Gene3D" id="2.60.200.30">
    <property type="entry name" value="Probable inorganic polyphosphate/atp-NAD kinase, domain 2"/>
    <property type="match status" value="1"/>
</dbReference>
<evidence type="ECO:0000313" key="10">
    <source>
        <dbReference type="Proteomes" id="UP000587760"/>
    </source>
</evidence>
<dbReference type="HAMAP" id="MF_00361">
    <property type="entry name" value="NAD_kinase"/>
    <property type="match status" value="1"/>
</dbReference>
<keyword evidence="8" id="KW-0963">Cytoplasm</keyword>
<dbReference type="InterPro" id="IPR002504">
    <property type="entry name" value="NADK"/>
</dbReference>
<dbReference type="RefSeq" id="WP_184748217.1">
    <property type="nucleotide sequence ID" value="NZ_JACHGJ010000008.1"/>
</dbReference>
<dbReference type="GO" id="GO:0006741">
    <property type="term" value="P:NADP+ biosynthetic process"/>
    <property type="evidence" value="ECO:0007669"/>
    <property type="project" value="UniProtKB-UniRule"/>
</dbReference>
<dbReference type="GO" id="GO:0046872">
    <property type="term" value="F:metal ion binding"/>
    <property type="evidence" value="ECO:0007669"/>
    <property type="project" value="UniProtKB-UniRule"/>
</dbReference>
<proteinExistence type="inferred from homology"/>
<organism evidence="9 10">
    <name type="scientific">Spirochaeta isovalerica</name>
    <dbReference type="NCBI Taxonomy" id="150"/>
    <lineage>
        <taxon>Bacteria</taxon>
        <taxon>Pseudomonadati</taxon>
        <taxon>Spirochaetota</taxon>
        <taxon>Spirochaetia</taxon>
        <taxon>Spirochaetales</taxon>
        <taxon>Spirochaetaceae</taxon>
        <taxon>Spirochaeta</taxon>
    </lineage>
</organism>
<dbReference type="GO" id="GO:0003951">
    <property type="term" value="F:NAD+ kinase activity"/>
    <property type="evidence" value="ECO:0007669"/>
    <property type="project" value="UniProtKB-UniRule"/>
</dbReference>
<comment type="similarity">
    <text evidence="8">Belongs to the NAD kinase family.</text>
</comment>
<dbReference type="PANTHER" id="PTHR20275:SF0">
    <property type="entry name" value="NAD KINASE"/>
    <property type="match status" value="1"/>
</dbReference>
<dbReference type="EC" id="2.7.1.23" evidence="8"/>
<keyword evidence="2 8" id="KW-0547">Nucleotide-binding</keyword>
<keyword evidence="6 8" id="KW-0520">NAD</keyword>
<dbReference type="AlphaFoldDB" id="A0A841RHH9"/>
<comment type="cofactor">
    <cofactor evidence="8">
        <name>a divalent metal cation</name>
        <dbReference type="ChEBI" id="CHEBI:60240"/>
    </cofactor>
</comment>
<name>A0A841RHH9_9SPIO</name>
<keyword evidence="4 8" id="KW-0067">ATP-binding</keyword>
<feature type="binding site" evidence="8">
    <location>
        <position position="238"/>
    </location>
    <ligand>
        <name>NAD(+)</name>
        <dbReference type="ChEBI" id="CHEBI:57540"/>
    </ligand>
</feature>
<keyword evidence="1 8" id="KW-0808">Transferase</keyword>
<feature type="binding site" evidence="8">
    <location>
        <position position="167"/>
    </location>
    <ligand>
        <name>NAD(+)</name>
        <dbReference type="ChEBI" id="CHEBI:57540"/>
    </ligand>
</feature>
<comment type="function">
    <text evidence="8">Involved in the regulation of the intracellular balance of NAD and NADP, and is a key enzyme in the biosynthesis of NADP. Catalyzes specifically the phosphorylation on 2'-hydroxyl of the adenosine moiety of NAD to yield NADP.</text>
</comment>
<evidence type="ECO:0000256" key="5">
    <source>
        <dbReference type="ARBA" id="ARBA00022857"/>
    </source>
</evidence>
<feature type="active site" description="Proton acceptor" evidence="8">
    <location>
        <position position="63"/>
    </location>
</feature>
<evidence type="ECO:0000313" key="9">
    <source>
        <dbReference type="EMBL" id="MBB6481988.1"/>
    </source>
</evidence>
<evidence type="ECO:0000256" key="7">
    <source>
        <dbReference type="ARBA" id="ARBA00047925"/>
    </source>
</evidence>
<sequence length="284" mass="31350">MHRIKNVLIIVNRKKKDSLSIAGEIKTYLEEKNIQTTLHETETPIGDIGDLEIIDLAISLGGDGTVLYASRILADFSIPVMPINLGTFGFITEVSFSEWKNAFEEYSSGLLGVSKRVMIDVSVFRDGNLLRHFKGLNDVVVNADGIAKLLNLNVDINHENLGIYRADGVIIATPTGSTAYSIAAGGPIMHPDMTSMILTPICPFSLSNRPIVVPSSDTIKIRVEEDQRAKVILTVDGQLTFPLEEKDEVHITEFKRRIPIVRSDKRSFFGVVKSKLRWSGGNNA</sequence>
<evidence type="ECO:0000256" key="3">
    <source>
        <dbReference type="ARBA" id="ARBA00022777"/>
    </source>
</evidence>
<comment type="catalytic activity">
    <reaction evidence="7 8">
        <text>NAD(+) + ATP = ADP + NADP(+) + H(+)</text>
        <dbReference type="Rhea" id="RHEA:18629"/>
        <dbReference type="ChEBI" id="CHEBI:15378"/>
        <dbReference type="ChEBI" id="CHEBI:30616"/>
        <dbReference type="ChEBI" id="CHEBI:57540"/>
        <dbReference type="ChEBI" id="CHEBI:58349"/>
        <dbReference type="ChEBI" id="CHEBI:456216"/>
        <dbReference type="EC" id="2.7.1.23"/>
    </reaction>
</comment>
<evidence type="ECO:0000256" key="1">
    <source>
        <dbReference type="ARBA" id="ARBA00022679"/>
    </source>
</evidence>
<evidence type="ECO:0000256" key="6">
    <source>
        <dbReference type="ARBA" id="ARBA00023027"/>
    </source>
</evidence>
<keyword evidence="10" id="KW-1185">Reference proteome</keyword>